<gene>
    <name evidence="1" type="ORF">P8625_11190</name>
</gene>
<organism evidence="1 2">
    <name type="scientific">Tenacibaculum tangerinum</name>
    <dbReference type="NCBI Taxonomy" id="3038772"/>
    <lineage>
        <taxon>Bacteria</taxon>
        <taxon>Pseudomonadati</taxon>
        <taxon>Bacteroidota</taxon>
        <taxon>Flavobacteriia</taxon>
        <taxon>Flavobacteriales</taxon>
        <taxon>Flavobacteriaceae</taxon>
        <taxon>Tenacibaculum</taxon>
    </lineage>
</organism>
<dbReference type="InterPro" id="IPR032869">
    <property type="entry name" value="WHH_dom_containing"/>
</dbReference>
<evidence type="ECO:0000313" key="1">
    <source>
        <dbReference type="EMBL" id="WGH74649.1"/>
    </source>
</evidence>
<dbReference type="Pfam" id="PF14414">
    <property type="entry name" value="WHH"/>
    <property type="match status" value="1"/>
</dbReference>
<dbReference type="GO" id="GO:0004519">
    <property type="term" value="F:endonuclease activity"/>
    <property type="evidence" value="ECO:0007669"/>
    <property type="project" value="UniProtKB-KW"/>
</dbReference>
<evidence type="ECO:0000313" key="2">
    <source>
        <dbReference type="Proteomes" id="UP001232001"/>
    </source>
</evidence>
<keyword evidence="1" id="KW-0255">Endonuclease</keyword>
<dbReference type="EMBL" id="CP122539">
    <property type="protein sequence ID" value="WGH74649.1"/>
    <property type="molecule type" value="Genomic_DNA"/>
</dbReference>
<accession>A0ABY8KZL0</accession>
<name>A0ABY8KZL0_9FLAO</name>
<reference evidence="1 2" key="1">
    <citation type="submission" date="2023-04" db="EMBL/GenBank/DDBJ databases">
        <title>Tenacibaculum tangerinum sp. nov., isolated from sea tidal flat of South Korea.</title>
        <authorList>
            <person name="Lee S.H."/>
            <person name="Kim J.-J."/>
        </authorList>
    </citation>
    <scope>NUCLEOTIDE SEQUENCE [LARGE SCALE GENOMIC DNA]</scope>
    <source>
        <strain evidence="1 2">GRR-S3-23</strain>
    </source>
</reference>
<proteinExistence type="predicted"/>
<protein>
    <submittedName>
        <fullName evidence="1">HNH endonuclease</fullName>
    </submittedName>
</protein>
<keyword evidence="2" id="KW-1185">Reference proteome</keyword>
<sequence>MADNVGKLIEKTFKFGIDTFVKLAEVIADFIKNIPKHLNDLKKWIGEFIASLKGFVNQIFKGLEATLDLLYDLGVIITQKIDPNTDKVITQGADGVIYTIKQGDKTILEGTEDAIRKFAQKIDEIRSSGGNTRKKVQSYLDELAESLSLKYSDVLEFRSLKVIKEKGARSNISVLDKEGDVVMKGKQNDIELYLQMMRKSDKEILSKYDELLELAVRTDNKRFNPFKEALEEFRRAGINILPSGKKGGVIGGKGLVPDYLHNPEFLFNKDKRFGSIKIKVTGVDRDDFKLCNEIAEKISPGFKSKISKGADKPDGYAWHHMDDYNPLTGECTMQLVLSDVHTSCFPHKGAPGLIELLFGIKRIK</sequence>
<dbReference type="RefSeq" id="WP_279650544.1">
    <property type="nucleotide sequence ID" value="NZ_CP122539.1"/>
</dbReference>
<dbReference type="Proteomes" id="UP001232001">
    <property type="component" value="Chromosome"/>
</dbReference>
<keyword evidence="1" id="KW-0378">Hydrolase</keyword>
<keyword evidence="1" id="KW-0540">Nuclease</keyword>